<dbReference type="PANTHER" id="PTHR43333">
    <property type="entry name" value="2-HACID_DH_C DOMAIN-CONTAINING PROTEIN"/>
    <property type="match status" value="1"/>
</dbReference>
<evidence type="ECO:0000313" key="7">
    <source>
        <dbReference type="EMBL" id="WOX27590.1"/>
    </source>
</evidence>
<dbReference type="Proteomes" id="UP000646877">
    <property type="component" value="Unassembled WGS sequence"/>
</dbReference>
<dbReference type="Gene3D" id="3.40.50.720">
    <property type="entry name" value="NAD(P)-binding Rossmann-like Domain"/>
    <property type="match status" value="2"/>
</dbReference>
<dbReference type="PANTHER" id="PTHR43333:SF1">
    <property type="entry name" value="D-ISOMER SPECIFIC 2-HYDROXYACID DEHYDROGENASE NAD-BINDING DOMAIN-CONTAINING PROTEIN"/>
    <property type="match status" value="1"/>
</dbReference>
<evidence type="ECO:0000259" key="4">
    <source>
        <dbReference type="Pfam" id="PF00389"/>
    </source>
</evidence>
<gene>
    <name evidence="6" type="ORF">F9Y85_00455</name>
    <name evidence="7" type="ORF">R5H13_13115</name>
</gene>
<dbReference type="Pfam" id="PF02826">
    <property type="entry name" value="2-Hacid_dh_C"/>
    <property type="match status" value="1"/>
</dbReference>
<dbReference type="AlphaFoldDB" id="A0A8I2GZS7"/>
<reference evidence="6" key="1">
    <citation type="submission" date="2019-10" db="EMBL/GenBank/DDBJ databases">
        <authorList>
            <person name="Paulsen S."/>
        </authorList>
    </citation>
    <scope>NUCLEOTIDE SEQUENCE</scope>
    <source>
        <strain evidence="6">LMG 19692</strain>
    </source>
</reference>
<reference evidence="7 9" key="2">
    <citation type="submission" date="2023-10" db="EMBL/GenBank/DDBJ databases">
        <title>To unveil natural product biosynthetic capacity in Pseudoalteromonas.</title>
        <authorList>
            <person name="Wang J."/>
        </authorList>
    </citation>
    <scope>NUCLEOTIDE SEQUENCE [LARGE SCALE GENOMIC DNA]</scope>
    <source>
        <strain evidence="7 9">DSM 15914</strain>
    </source>
</reference>
<organism evidence="6 8">
    <name type="scientific">Pseudoalteromonas maricaloris</name>
    <dbReference type="NCBI Taxonomy" id="184924"/>
    <lineage>
        <taxon>Bacteria</taxon>
        <taxon>Pseudomonadati</taxon>
        <taxon>Pseudomonadota</taxon>
        <taxon>Gammaproteobacteria</taxon>
        <taxon>Alteromonadales</taxon>
        <taxon>Pseudoalteromonadaceae</taxon>
        <taxon>Pseudoalteromonas</taxon>
    </lineage>
</organism>
<dbReference type="InterPro" id="IPR006140">
    <property type="entry name" value="D-isomer_DH_NAD-bd"/>
</dbReference>
<dbReference type="Proteomes" id="UP001304419">
    <property type="component" value="Chromosome 1"/>
</dbReference>
<dbReference type="EMBL" id="CP137578">
    <property type="protein sequence ID" value="WOX27590.1"/>
    <property type="molecule type" value="Genomic_DNA"/>
</dbReference>
<evidence type="ECO:0000313" key="8">
    <source>
        <dbReference type="Proteomes" id="UP000646877"/>
    </source>
</evidence>
<feature type="domain" description="D-isomer specific 2-hydroxyacid dehydrogenase NAD-binding" evidence="5">
    <location>
        <begin position="103"/>
        <end position="273"/>
    </location>
</feature>
<dbReference type="GO" id="GO:0051287">
    <property type="term" value="F:NAD binding"/>
    <property type="evidence" value="ECO:0007669"/>
    <property type="project" value="InterPro"/>
</dbReference>
<dbReference type="EMBL" id="WEIA01000001">
    <property type="protein sequence ID" value="NLR19825.1"/>
    <property type="molecule type" value="Genomic_DNA"/>
</dbReference>
<name>A0A8I2GZS7_9GAMM</name>
<evidence type="ECO:0000256" key="1">
    <source>
        <dbReference type="ARBA" id="ARBA00023002"/>
    </source>
</evidence>
<dbReference type="SUPFAM" id="SSF52283">
    <property type="entry name" value="Formate/glycerate dehydrogenase catalytic domain-like"/>
    <property type="match status" value="1"/>
</dbReference>
<dbReference type="CDD" id="cd12164">
    <property type="entry name" value="GDH_like_2"/>
    <property type="match status" value="1"/>
</dbReference>
<feature type="domain" description="D-isomer specific 2-hydroxyacid dehydrogenase catalytic" evidence="4">
    <location>
        <begin position="38"/>
        <end position="302"/>
    </location>
</feature>
<sequence>MALLICVTGRNNDKLVAKLAALLPQQTLLEWPVDDVSLLKEVEFVLAWNAPETLWSQLPNLKVVHSYGAGVDSIPMQLLPPHVEVARIVDPNLADDMAEYVLGQLLSHKLRVREYGDNQSQQIWKPRRARAGRTVGIMGMGQLGLAVAHKLHVNGFNIKGWSGSAKQLDNIEHFSGQDELAAFLSGIDYLVCLLPLTEHTKGILNAKLFALAPDHCVLINVARGGHLNETDLLNALAAETFGGAILDVFDTEPLPTSHAFWQQPNISITPHVAALTSLNTAAEQIANNYLAMQEGKTLVHLVQKKQGY</sequence>
<proteinExistence type="inferred from homology"/>
<evidence type="ECO:0000259" key="5">
    <source>
        <dbReference type="Pfam" id="PF02826"/>
    </source>
</evidence>
<keyword evidence="6" id="KW-0670">Pyruvate</keyword>
<evidence type="ECO:0000313" key="9">
    <source>
        <dbReference type="Proteomes" id="UP001304419"/>
    </source>
</evidence>
<dbReference type="GeneID" id="98336520"/>
<keyword evidence="2" id="KW-0520">NAD</keyword>
<protein>
    <submittedName>
        <fullName evidence="6">Glyoxylate/hydroxypyruvate reductase A</fullName>
    </submittedName>
</protein>
<dbReference type="InterPro" id="IPR006139">
    <property type="entry name" value="D-isomer_2_OHA_DH_cat_dom"/>
</dbReference>
<evidence type="ECO:0000313" key="6">
    <source>
        <dbReference type="EMBL" id="NLR19825.1"/>
    </source>
</evidence>
<keyword evidence="9" id="KW-1185">Reference proteome</keyword>
<dbReference type="RefSeq" id="WP_039496859.1">
    <property type="nucleotide sequence ID" value="NZ_CBCSDF010000003.1"/>
</dbReference>
<dbReference type="Pfam" id="PF00389">
    <property type="entry name" value="2-Hacid_dh"/>
    <property type="match status" value="1"/>
</dbReference>
<dbReference type="GO" id="GO:0016616">
    <property type="term" value="F:oxidoreductase activity, acting on the CH-OH group of donors, NAD or NADP as acceptor"/>
    <property type="evidence" value="ECO:0007669"/>
    <property type="project" value="InterPro"/>
</dbReference>
<evidence type="ECO:0000256" key="2">
    <source>
        <dbReference type="ARBA" id="ARBA00023027"/>
    </source>
</evidence>
<comment type="similarity">
    <text evidence="3">Belongs to the D-isomer specific 2-hydroxyacid dehydrogenase family.</text>
</comment>
<keyword evidence="1 3" id="KW-0560">Oxidoreductase</keyword>
<dbReference type="SUPFAM" id="SSF51735">
    <property type="entry name" value="NAD(P)-binding Rossmann-fold domains"/>
    <property type="match status" value="1"/>
</dbReference>
<evidence type="ECO:0000256" key="3">
    <source>
        <dbReference type="RuleBase" id="RU003719"/>
    </source>
</evidence>
<dbReference type="InterPro" id="IPR036291">
    <property type="entry name" value="NAD(P)-bd_dom_sf"/>
</dbReference>
<accession>A0A8I2GZS7</accession>